<dbReference type="WBParaSite" id="RSKR_0000101000.1">
    <property type="protein sequence ID" value="RSKR_0000101000.1"/>
    <property type="gene ID" value="RSKR_0000101000"/>
</dbReference>
<proteinExistence type="predicted"/>
<dbReference type="Proteomes" id="UP000095286">
    <property type="component" value="Unplaced"/>
</dbReference>
<organism evidence="1 2">
    <name type="scientific">Rhabditophanes sp. KR3021</name>
    <dbReference type="NCBI Taxonomy" id="114890"/>
    <lineage>
        <taxon>Eukaryota</taxon>
        <taxon>Metazoa</taxon>
        <taxon>Ecdysozoa</taxon>
        <taxon>Nematoda</taxon>
        <taxon>Chromadorea</taxon>
        <taxon>Rhabditida</taxon>
        <taxon>Tylenchina</taxon>
        <taxon>Panagrolaimomorpha</taxon>
        <taxon>Strongyloidoidea</taxon>
        <taxon>Alloionematidae</taxon>
        <taxon>Rhabditophanes</taxon>
    </lineage>
</organism>
<accession>A0AC35TID8</accession>
<evidence type="ECO:0000313" key="2">
    <source>
        <dbReference type="WBParaSite" id="RSKR_0000101000.1"/>
    </source>
</evidence>
<reference evidence="2" key="1">
    <citation type="submission" date="2016-11" db="UniProtKB">
        <authorList>
            <consortium name="WormBaseParasite"/>
        </authorList>
    </citation>
    <scope>IDENTIFICATION</scope>
    <source>
        <strain evidence="2">KR3021</strain>
    </source>
</reference>
<sequence>MDKKLNEFIQQQQLQNPDKLSKFLKRLHLFGIASQVLFLIFAVGEIGLNALILPIIGLALNFCVSGKRFIDKVDAPGEFKRGLDLRDFQTSAKLMGNFFSALFLTFVCYAYCWPEDLGILNGFLFGTACRITMLSVTIFTIVDIYRAVFKPKVL</sequence>
<name>A0AC35TID8_9BILA</name>
<protein>
    <submittedName>
        <fullName evidence="2">DUF3278 domain-containing protein</fullName>
    </submittedName>
</protein>
<evidence type="ECO:0000313" key="1">
    <source>
        <dbReference type="Proteomes" id="UP000095286"/>
    </source>
</evidence>